<dbReference type="MEROPS" id="S01.477"/>
<dbReference type="GO" id="GO:0004252">
    <property type="term" value="F:serine-type endopeptidase activity"/>
    <property type="evidence" value="ECO:0007669"/>
    <property type="project" value="InterPro"/>
</dbReference>
<reference evidence="6 7" key="1">
    <citation type="submission" date="2014-06" db="EMBL/GenBank/DDBJ databases">
        <title>Whole Genome Sequences of Three Symbiotic Endozoicomonas Bacteria.</title>
        <authorList>
            <person name="Neave M.J."/>
            <person name="Apprill A."/>
            <person name="Voolstra C.R."/>
        </authorList>
    </citation>
    <scope>NUCLEOTIDE SEQUENCE [LARGE SCALE GENOMIC DNA]</scope>
    <source>
        <strain evidence="6 7">LMG 24815</strain>
    </source>
</reference>
<dbReference type="Proteomes" id="UP000028006">
    <property type="component" value="Unassembled WGS sequence"/>
</dbReference>
<protein>
    <submittedName>
        <fullName evidence="6">2-alkenal reductase</fullName>
    </submittedName>
</protein>
<dbReference type="PANTHER" id="PTHR43343:SF3">
    <property type="entry name" value="PROTEASE DO-LIKE 8, CHLOROPLASTIC"/>
    <property type="match status" value="1"/>
</dbReference>
<keyword evidence="2" id="KW-0645">Protease</keyword>
<dbReference type="InterPro" id="IPR051201">
    <property type="entry name" value="Chloro_Bact_Ser_Proteases"/>
</dbReference>
<evidence type="ECO:0000256" key="1">
    <source>
        <dbReference type="ARBA" id="ARBA00010541"/>
    </source>
</evidence>
<dbReference type="AlphaFoldDB" id="A0A081N2T8"/>
<keyword evidence="4" id="KW-0720">Serine protease</keyword>
<evidence type="ECO:0000256" key="3">
    <source>
        <dbReference type="ARBA" id="ARBA00022801"/>
    </source>
</evidence>
<dbReference type="InterPro" id="IPR036034">
    <property type="entry name" value="PDZ_sf"/>
</dbReference>
<dbReference type="GO" id="GO:0006508">
    <property type="term" value="P:proteolysis"/>
    <property type="evidence" value="ECO:0007669"/>
    <property type="project" value="UniProtKB-KW"/>
</dbReference>
<dbReference type="FunFam" id="2.40.10.10:FF:000001">
    <property type="entry name" value="Periplasmic serine protease DegS"/>
    <property type="match status" value="1"/>
</dbReference>
<dbReference type="Gene3D" id="2.30.42.10">
    <property type="match status" value="1"/>
</dbReference>
<dbReference type="InterPro" id="IPR001478">
    <property type="entry name" value="PDZ"/>
</dbReference>
<evidence type="ECO:0000259" key="5">
    <source>
        <dbReference type="PROSITE" id="PS50106"/>
    </source>
</evidence>
<feature type="domain" description="PDZ" evidence="5">
    <location>
        <begin position="265"/>
        <end position="356"/>
    </location>
</feature>
<proteinExistence type="inferred from homology"/>
<dbReference type="Gene3D" id="2.40.10.120">
    <property type="match status" value="1"/>
</dbReference>
<dbReference type="eggNOG" id="COG0265">
    <property type="taxonomic scope" value="Bacteria"/>
</dbReference>
<evidence type="ECO:0000313" key="6">
    <source>
        <dbReference type="EMBL" id="KEQ12761.1"/>
    </source>
</evidence>
<comment type="similarity">
    <text evidence="1">Belongs to the peptidase S1C family.</text>
</comment>
<dbReference type="Pfam" id="PF17820">
    <property type="entry name" value="PDZ_6"/>
    <property type="match status" value="1"/>
</dbReference>
<keyword evidence="7" id="KW-1185">Reference proteome</keyword>
<organism evidence="6 7">
    <name type="scientific">Endozoicomonas montiporae</name>
    <dbReference type="NCBI Taxonomy" id="1027273"/>
    <lineage>
        <taxon>Bacteria</taxon>
        <taxon>Pseudomonadati</taxon>
        <taxon>Pseudomonadota</taxon>
        <taxon>Gammaproteobacteria</taxon>
        <taxon>Oceanospirillales</taxon>
        <taxon>Endozoicomonadaceae</taxon>
        <taxon>Endozoicomonas</taxon>
    </lineage>
</organism>
<dbReference type="InterPro" id="IPR001940">
    <property type="entry name" value="Peptidase_S1C"/>
</dbReference>
<dbReference type="PRINTS" id="PR00834">
    <property type="entry name" value="PROTEASES2C"/>
</dbReference>
<evidence type="ECO:0000313" key="7">
    <source>
        <dbReference type="Proteomes" id="UP000028006"/>
    </source>
</evidence>
<keyword evidence="3" id="KW-0378">Hydrolase</keyword>
<dbReference type="PROSITE" id="PS50106">
    <property type="entry name" value="PDZ"/>
    <property type="match status" value="1"/>
</dbReference>
<dbReference type="PANTHER" id="PTHR43343">
    <property type="entry name" value="PEPTIDASE S12"/>
    <property type="match status" value="1"/>
</dbReference>
<dbReference type="InterPro" id="IPR041489">
    <property type="entry name" value="PDZ_6"/>
</dbReference>
<accession>A0A081N2T8</accession>
<gene>
    <name evidence="6" type="ORF">GZ77_20060</name>
</gene>
<dbReference type="InterPro" id="IPR009003">
    <property type="entry name" value="Peptidase_S1_PA"/>
</dbReference>
<dbReference type="EMBL" id="JOKG01000004">
    <property type="protein sequence ID" value="KEQ12761.1"/>
    <property type="molecule type" value="Genomic_DNA"/>
</dbReference>
<dbReference type="SMART" id="SM00228">
    <property type="entry name" value="PDZ"/>
    <property type="match status" value="1"/>
</dbReference>
<comment type="caution">
    <text evidence="6">The sequence shown here is derived from an EMBL/GenBank/DDBJ whole genome shotgun (WGS) entry which is preliminary data.</text>
</comment>
<name>A0A081N2T8_9GAMM</name>
<dbReference type="SUPFAM" id="SSF50156">
    <property type="entry name" value="PDZ domain-like"/>
    <property type="match status" value="1"/>
</dbReference>
<evidence type="ECO:0000256" key="2">
    <source>
        <dbReference type="ARBA" id="ARBA00022670"/>
    </source>
</evidence>
<dbReference type="SUPFAM" id="SSF50494">
    <property type="entry name" value="Trypsin-like serine proteases"/>
    <property type="match status" value="1"/>
</dbReference>
<evidence type="ECO:0000256" key="4">
    <source>
        <dbReference type="ARBA" id="ARBA00022825"/>
    </source>
</evidence>
<sequence>MKKILLQIGLPIFAGLVAGLLVIAIKPEVAGFKEGGLNTFFSTLFNRSSNLLGTGQVSYRHAVKKAAPSVVNIATASLDRSGTSVTPIPFRNSPDPDANRGSGVIVSPDGYLLTNNHVIQGAERIYVSMQDGREEIASVVGRDPDTDLAVLKIDLKGLPSIRLADSTKAEVGDVVLAIGNPFGLGQTVTMGIISATGRDDLRLNTYEDFIQTDAAINVGNSGGALINAYGELIGINTLLYTRGGGNEGVGFAIPSRMAEFVMESIIKYGRVIRGWLGIESQPLSAQLAQAYDLKTNSGILISGVYQDGPADQAGLRRGDILTGINNISTTDGNKVMNMVAQVPPGTEVTLQILRDNKPMELKARVSTRPRMVN</sequence>
<dbReference type="Pfam" id="PF13365">
    <property type="entry name" value="Trypsin_2"/>
    <property type="match status" value="1"/>
</dbReference>